<comment type="caution">
    <text evidence="2">The sequence shown here is derived from an EMBL/GenBank/DDBJ whole genome shotgun (WGS) entry which is preliminary data.</text>
</comment>
<evidence type="ECO:0000259" key="1">
    <source>
        <dbReference type="PROSITE" id="PS51819"/>
    </source>
</evidence>
<feature type="domain" description="VOC" evidence="1">
    <location>
        <begin position="10"/>
        <end position="125"/>
    </location>
</feature>
<protein>
    <submittedName>
        <fullName evidence="2">Glyoxalase</fullName>
    </submittedName>
</protein>
<evidence type="ECO:0000313" key="2">
    <source>
        <dbReference type="EMBL" id="RYC33579.1"/>
    </source>
</evidence>
<name>A0A4Q2U9R6_9HYPH</name>
<dbReference type="OrthoDB" id="9803142at2"/>
<dbReference type="Gene3D" id="3.10.180.10">
    <property type="entry name" value="2,3-Dihydroxybiphenyl 1,2-Dioxygenase, domain 1"/>
    <property type="match status" value="2"/>
</dbReference>
<dbReference type="PANTHER" id="PTHR21366:SF14">
    <property type="entry name" value="GLYOXALASE DOMAIN-CONTAINING PROTEIN 5"/>
    <property type="match status" value="1"/>
</dbReference>
<dbReference type="InterPro" id="IPR004360">
    <property type="entry name" value="Glyas_Fos-R_dOase_dom"/>
</dbReference>
<organism evidence="2 3">
    <name type="scientific">Lichenibacterium minor</name>
    <dbReference type="NCBI Taxonomy" id="2316528"/>
    <lineage>
        <taxon>Bacteria</taxon>
        <taxon>Pseudomonadati</taxon>
        <taxon>Pseudomonadota</taxon>
        <taxon>Alphaproteobacteria</taxon>
        <taxon>Hyphomicrobiales</taxon>
        <taxon>Lichenihabitantaceae</taxon>
        <taxon>Lichenibacterium</taxon>
    </lineage>
</organism>
<dbReference type="AlphaFoldDB" id="A0A4Q2U9R6"/>
<evidence type="ECO:0000313" key="3">
    <source>
        <dbReference type="Proteomes" id="UP000290759"/>
    </source>
</evidence>
<proteinExistence type="predicted"/>
<accession>A0A4Q2U9R6</accession>
<feature type="domain" description="VOC" evidence="1">
    <location>
        <begin position="144"/>
        <end position="256"/>
    </location>
</feature>
<reference evidence="2 3" key="1">
    <citation type="submission" date="2018-12" db="EMBL/GenBank/DDBJ databases">
        <authorList>
            <person name="Grouzdev D.S."/>
            <person name="Krutkina M.S."/>
        </authorList>
    </citation>
    <scope>NUCLEOTIDE SEQUENCE [LARGE SCALE GENOMIC DNA]</scope>
    <source>
        <strain evidence="2 3">RmlP026</strain>
    </source>
</reference>
<dbReference type="PANTHER" id="PTHR21366">
    <property type="entry name" value="GLYOXALASE FAMILY PROTEIN"/>
    <property type="match status" value="1"/>
</dbReference>
<dbReference type="RefSeq" id="WP_129223600.1">
    <property type="nucleotide sequence ID" value="NZ_QYBB01000002.1"/>
</dbReference>
<reference evidence="2 3" key="2">
    <citation type="submission" date="2019-02" db="EMBL/GenBank/DDBJ databases">
        <title>'Lichenibacterium ramalinii' gen. nov. sp. nov., 'Lichenibacterium minor' gen. nov. sp. nov.</title>
        <authorList>
            <person name="Pankratov T."/>
        </authorList>
    </citation>
    <scope>NUCLEOTIDE SEQUENCE [LARGE SCALE GENOMIC DNA]</scope>
    <source>
        <strain evidence="2 3">RmlP026</strain>
    </source>
</reference>
<dbReference type="InterPro" id="IPR029068">
    <property type="entry name" value="Glyas_Bleomycin-R_OHBP_Dase"/>
</dbReference>
<dbReference type="Proteomes" id="UP000290759">
    <property type="component" value="Unassembled WGS sequence"/>
</dbReference>
<dbReference type="InterPro" id="IPR050383">
    <property type="entry name" value="GlyoxalaseI/FosfomycinResist"/>
</dbReference>
<dbReference type="InterPro" id="IPR037523">
    <property type="entry name" value="VOC_core"/>
</dbReference>
<gene>
    <name evidence="2" type="ORF">D3273_03710</name>
</gene>
<dbReference type="SUPFAM" id="SSF54593">
    <property type="entry name" value="Glyoxalase/Bleomycin resistance protein/Dihydroxybiphenyl dioxygenase"/>
    <property type="match status" value="1"/>
</dbReference>
<dbReference type="EMBL" id="QYBB01000002">
    <property type="protein sequence ID" value="RYC33579.1"/>
    <property type="molecule type" value="Genomic_DNA"/>
</dbReference>
<keyword evidence="3" id="KW-1185">Reference proteome</keyword>
<dbReference type="PROSITE" id="PS51819">
    <property type="entry name" value="VOC"/>
    <property type="match status" value="2"/>
</dbReference>
<sequence>MTPKRFPVAALRSVDIATPDLTRSEAFYRDTWGLDIVERADGGPVLLAASGADHHVLALHPGERPALLSMTFRAAEAADLAPIAGAAVAAGATVLQAPGPNRGPDGGTALVLREPQGSTIRVVHGDRRRAEAPRDPVGRPVPSRLAHVNINSRDVDALARFYEAAFGFRLTDRSKMMAFLRTNADHHAVVLAEAPVDGLNHIAFLMPDLESVMRGAGRLVDHGIPIGWGVGRHGPGDNVFAYFVDPTGVVVEYTAEVLQVDDGYRVRGPSEWIWPPGRTDHWGIAPPKPDHVKAAQLAIPFGRGVPPPGRTDA</sequence>
<dbReference type="Pfam" id="PF00903">
    <property type="entry name" value="Glyoxalase"/>
    <property type="match status" value="2"/>
</dbReference>